<sequence length="799" mass="90410">MSRVAQSSDPTENPFPLIDGLKPHNEFFIGRDDVLVQVHEHLRGNQCDACQEATKDIKVCVVHAMGGMGKTLLASEYAHKYMDQFDCIFMLRSQNLTELSQDFAAIYKKVSNACENEQTDQRREIELARAWLGSTDAHGLRWLLIFDNVVDINHIRSIWPMTGPGSIILTTQNSNISDIAQESQKTILLEPLSSNDGVDLLMSYLNNTERKGDDWTNTHLARQICNFVGNHPLSIAHIAGSLMSAGQSLASFLADLHERQRSKKMWSSRLGNTFQVEERHEILANVNEIILRDLKSKDIKAHRLLNVMAFLNADTIPGELILASTEVETVYLEDCGDRFDLLNVAQGLTKRNLAHVSSNPAGEAFSLHRSLQQDVLHRLDEEPHELQSAFNAASSLLRVRLPRASGTQIPNESDWSVFEKYVPHVLALHRAYSGSGPGLKGSVQFASLLSDIGMFLWERMLGDEGIPSLRTALQILERPEFSGRAVDVMRSDIHVVLGILYCFQGLSSRKDEIMHRQQAKELREKLHLELEPTMVTREDEIRLYNAQSDIAFGMIAIDKFETAHNIMKDCLEKYRQWGNEDDVPFEYAKYYYIASFDHLRNGDGDKAIQSIQHATSLNAKELKNASSFMVSQYKFTTACHLMFKGDKQSALDLHNEVRKSRIDLMGEFDHRTMNSTYMVAAVKSTMGQHEIESAKQLLRSLTDNLAMSTWIEECSARVRFLLGTLTKNDPGQEQYSDTLLSEANDVLQKNMSLIPDWVKEAAVNKGDDMFLYDHLCPYIVGRMTGFWESPTEKRADESN</sequence>
<comment type="caution">
    <text evidence="1">The sequence shown here is derived from an EMBL/GenBank/DDBJ whole genome shotgun (WGS) entry which is preliminary data.</text>
</comment>
<name>A0ACC2JRG9_9PEZI</name>
<accession>A0ACC2JRG9</accession>
<reference evidence="1" key="1">
    <citation type="submission" date="2022-12" db="EMBL/GenBank/DDBJ databases">
        <title>Genome Sequence of Lasiodiplodia mahajangana.</title>
        <authorList>
            <person name="Buettner E."/>
        </authorList>
    </citation>
    <scope>NUCLEOTIDE SEQUENCE</scope>
    <source>
        <strain evidence="1">VT137</strain>
    </source>
</reference>
<gene>
    <name evidence="1" type="ORF">O1611_g3529</name>
</gene>
<protein>
    <submittedName>
        <fullName evidence="1">Uncharacterized protein</fullName>
    </submittedName>
</protein>
<organism evidence="1 2">
    <name type="scientific">Lasiodiplodia mahajangana</name>
    <dbReference type="NCBI Taxonomy" id="1108764"/>
    <lineage>
        <taxon>Eukaryota</taxon>
        <taxon>Fungi</taxon>
        <taxon>Dikarya</taxon>
        <taxon>Ascomycota</taxon>
        <taxon>Pezizomycotina</taxon>
        <taxon>Dothideomycetes</taxon>
        <taxon>Dothideomycetes incertae sedis</taxon>
        <taxon>Botryosphaeriales</taxon>
        <taxon>Botryosphaeriaceae</taxon>
        <taxon>Lasiodiplodia</taxon>
    </lineage>
</organism>
<evidence type="ECO:0000313" key="1">
    <source>
        <dbReference type="EMBL" id="KAJ8130102.1"/>
    </source>
</evidence>
<evidence type="ECO:0000313" key="2">
    <source>
        <dbReference type="Proteomes" id="UP001153332"/>
    </source>
</evidence>
<proteinExistence type="predicted"/>
<dbReference type="EMBL" id="JAPUUL010000581">
    <property type="protein sequence ID" value="KAJ8130102.1"/>
    <property type="molecule type" value="Genomic_DNA"/>
</dbReference>
<dbReference type="Proteomes" id="UP001153332">
    <property type="component" value="Unassembled WGS sequence"/>
</dbReference>
<keyword evidence="2" id="KW-1185">Reference proteome</keyword>